<protein>
    <submittedName>
        <fullName evidence="3">Uncharacterized protein</fullName>
    </submittedName>
</protein>
<name>A0A8X6WNN8_9ARAC</name>
<comment type="caution">
    <text evidence="3">The sequence shown here is derived from an EMBL/GenBank/DDBJ whole genome shotgun (WGS) entry which is preliminary data.</text>
</comment>
<evidence type="ECO:0000256" key="1">
    <source>
        <dbReference type="SAM" id="MobiDB-lite"/>
    </source>
</evidence>
<proteinExistence type="predicted"/>
<keyword evidence="2" id="KW-1133">Transmembrane helix</keyword>
<dbReference type="Proteomes" id="UP000886998">
    <property type="component" value="Unassembled WGS sequence"/>
</dbReference>
<dbReference type="AlphaFoldDB" id="A0A8X6WNN8"/>
<keyword evidence="2" id="KW-0472">Membrane</keyword>
<evidence type="ECO:0000313" key="3">
    <source>
        <dbReference type="EMBL" id="GFY38439.1"/>
    </source>
</evidence>
<organism evidence="3 4">
    <name type="scientific">Trichonephila inaurata madagascariensis</name>
    <dbReference type="NCBI Taxonomy" id="2747483"/>
    <lineage>
        <taxon>Eukaryota</taxon>
        <taxon>Metazoa</taxon>
        <taxon>Ecdysozoa</taxon>
        <taxon>Arthropoda</taxon>
        <taxon>Chelicerata</taxon>
        <taxon>Arachnida</taxon>
        <taxon>Araneae</taxon>
        <taxon>Araneomorphae</taxon>
        <taxon>Entelegynae</taxon>
        <taxon>Araneoidea</taxon>
        <taxon>Nephilidae</taxon>
        <taxon>Trichonephila</taxon>
        <taxon>Trichonephila inaurata</taxon>
    </lineage>
</organism>
<feature type="region of interest" description="Disordered" evidence="1">
    <location>
        <begin position="1"/>
        <end position="45"/>
    </location>
</feature>
<evidence type="ECO:0000313" key="4">
    <source>
        <dbReference type="Proteomes" id="UP000886998"/>
    </source>
</evidence>
<accession>A0A8X6WNN8</accession>
<feature type="compositionally biased region" description="Basic residues" evidence="1">
    <location>
        <begin position="27"/>
        <end position="38"/>
    </location>
</feature>
<gene>
    <name evidence="3" type="ORF">TNIN_386571</name>
</gene>
<keyword evidence="2" id="KW-0812">Transmembrane</keyword>
<feature type="compositionally biased region" description="Polar residues" evidence="1">
    <location>
        <begin position="1"/>
        <end position="16"/>
    </location>
</feature>
<sequence>MVQSNDSTKCEGSNNGDIFPSFDSRRRGGPKMNRRKLTNRGNRFSPFEEGQTARAIVTVRVLLVTTAIHQKVVLLLKRVTLLFWKTLSRTRFLALSQDRQIFLAPFFFSRVCLCSSSLLWSGWTLSFNGHQLQ</sequence>
<feature type="transmembrane region" description="Helical" evidence="2">
    <location>
        <begin position="101"/>
        <end position="123"/>
    </location>
</feature>
<reference evidence="3" key="1">
    <citation type="submission" date="2020-08" db="EMBL/GenBank/DDBJ databases">
        <title>Multicomponent nature underlies the extraordinary mechanical properties of spider dragline silk.</title>
        <authorList>
            <person name="Kono N."/>
            <person name="Nakamura H."/>
            <person name="Mori M."/>
            <person name="Yoshida Y."/>
            <person name="Ohtoshi R."/>
            <person name="Malay A.D."/>
            <person name="Moran D.A.P."/>
            <person name="Tomita M."/>
            <person name="Numata K."/>
            <person name="Arakawa K."/>
        </authorList>
    </citation>
    <scope>NUCLEOTIDE SEQUENCE</scope>
</reference>
<dbReference type="EMBL" id="BMAV01000852">
    <property type="protein sequence ID" value="GFY38439.1"/>
    <property type="molecule type" value="Genomic_DNA"/>
</dbReference>
<keyword evidence="4" id="KW-1185">Reference proteome</keyword>
<evidence type="ECO:0000256" key="2">
    <source>
        <dbReference type="SAM" id="Phobius"/>
    </source>
</evidence>